<feature type="active site" description="Proton donor/acceptor" evidence="2">
    <location>
        <position position="232"/>
    </location>
</feature>
<keyword evidence="1" id="KW-0378">Hydrolase</keyword>
<comment type="caution">
    <text evidence="5">The sequence shown here is derived from an EMBL/GenBank/DDBJ whole genome shotgun (WGS) entry which is preliminary data.</text>
</comment>
<accession>A0A640WC70</accession>
<keyword evidence="3" id="KW-0862">Zinc</keyword>
<dbReference type="Proteomes" id="UP000466024">
    <property type="component" value="Unassembled WGS sequence"/>
</dbReference>
<gene>
    <name evidence="5" type="ORF">F0A16_17320</name>
</gene>
<dbReference type="PANTHER" id="PTHR47572">
    <property type="entry name" value="LIPOPROTEIN-RELATED"/>
    <property type="match status" value="1"/>
</dbReference>
<evidence type="ECO:0000259" key="4">
    <source>
        <dbReference type="Pfam" id="PF08450"/>
    </source>
</evidence>
<feature type="binding site" evidence="3">
    <location>
        <position position="122"/>
    </location>
    <ligand>
        <name>substrate</name>
    </ligand>
</feature>
<dbReference type="InterPro" id="IPR011042">
    <property type="entry name" value="6-blade_b-propeller_TolB-like"/>
</dbReference>
<dbReference type="EMBL" id="VTPX01000011">
    <property type="protein sequence ID" value="KAA0016479.1"/>
    <property type="molecule type" value="Genomic_DNA"/>
</dbReference>
<dbReference type="InterPro" id="IPR051262">
    <property type="entry name" value="SMP-30/CGR1_Lactonase"/>
</dbReference>
<organism evidence="5 6">
    <name type="scientific">Salinicola corii</name>
    <dbReference type="NCBI Taxonomy" id="2606937"/>
    <lineage>
        <taxon>Bacteria</taxon>
        <taxon>Pseudomonadati</taxon>
        <taxon>Pseudomonadota</taxon>
        <taxon>Gammaproteobacteria</taxon>
        <taxon>Oceanospirillales</taxon>
        <taxon>Halomonadaceae</taxon>
        <taxon>Salinicola</taxon>
    </lineage>
</organism>
<dbReference type="InterPro" id="IPR005511">
    <property type="entry name" value="SMP-30"/>
</dbReference>
<keyword evidence="3" id="KW-0479">Metal-binding</keyword>
<evidence type="ECO:0000256" key="2">
    <source>
        <dbReference type="PIRSR" id="PIRSR605511-1"/>
    </source>
</evidence>
<evidence type="ECO:0000313" key="6">
    <source>
        <dbReference type="Proteomes" id="UP000466024"/>
    </source>
</evidence>
<dbReference type="PANTHER" id="PTHR47572:SF4">
    <property type="entry name" value="LACTONASE DRP35"/>
    <property type="match status" value="1"/>
</dbReference>
<feature type="binding site" evidence="3">
    <location>
        <position position="232"/>
    </location>
    <ligand>
        <name>a divalent metal cation</name>
        <dbReference type="ChEBI" id="CHEBI:60240"/>
    </ligand>
</feature>
<dbReference type="SUPFAM" id="SSF63829">
    <property type="entry name" value="Calcium-dependent phosphotriesterase"/>
    <property type="match status" value="1"/>
</dbReference>
<protein>
    <submittedName>
        <fullName evidence="5">SMP-30/gluconolactonase/LRE family protein</fullName>
    </submittedName>
</protein>
<feature type="binding site" evidence="3">
    <location>
        <position position="178"/>
    </location>
    <ligand>
        <name>a divalent metal cation</name>
        <dbReference type="ChEBI" id="CHEBI:60240"/>
    </ligand>
</feature>
<name>A0A640WC70_9GAMM</name>
<keyword evidence="6" id="KW-1185">Reference proteome</keyword>
<dbReference type="GO" id="GO:0016787">
    <property type="term" value="F:hydrolase activity"/>
    <property type="evidence" value="ECO:0007669"/>
    <property type="project" value="UniProtKB-KW"/>
</dbReference>
<sequence length="318" mass="35316">MPHPDWLVAEDDRFSSLVLPNAQLDRLWQAGRWCEGPAYFAAGRYLLWSDIPNDRILRYDENDGHVSVFRQPSAFSNGQTLDREGRLITCEHGSRSVTRTEHNGRITTLADTFEGLRLNSPNDVTVKSDGSIWFTDPSYGIDNDYEGGKRRSELDCHVYCLAPDGELRRVADDFEKPNGLAFSPDESWLYVSDTGATHRASGPRHIRRFRVGQDHRLSGGDVFAESDCGLFDGFRLDIAGNLWTSAGDGVHCYAPDGTRLGRILIPETVANVCFGGISRNRLYVCATTSLYALTLNTRGHHVIGEAIAPSDIRAPARA</sequence>
<proteinExistence type="predicted"/>
<dbReference type="PRINTS" id="PR01790">
    <property type="entry name" value="SMP30FAMILY"/>
</dbReference>
<dbReference type="InterPro" id="IPR013658">
    <property type="entry name" value="SGL"/>
</dbReference>
<evidence type="ECO:0000256" key="3">
    <source>
        <dbReference type="PIRSR" id="PIRSR605511-2"/>
    </source>
</evidence>
<dbReference type="AlphaFoldDB" id="A0A640WC70"/>
<comment type="cofactor">
    <cofactor evidence="3">
        <name>Zn(2+)</name>
        <dbReference type="ChEBI" id="CHEBI:29105"/>
    </cofactor>
    <text evidence="3">Binds 1 divalent metal cation per subunit.</text>
</comment>
<reference evidence="5 6" key="1">
    <citation type="submission" date="2019-08" db="EMBL/GenBank/DDBJ databases">
        <title>Bioinformatics analysis of the strain L3 and L5.</title>
        <authorList>
            <person name="Li X."/>
        </authorList>
    </citation>
    <scope>NUCLEOTIDE SEQUENCE [LARGE SCALE GENOMIC DNA]</scope>
    <source>
        <strain evidence="5 6">L3</strain>
    </source>
</reference>
<dbReference type="GO" id="GO:0046872">
    <property type="term" value="F:metal ion binding"/>
    <property type="evidence" value="ECO:0007669"/>
    <property type="project" value="UniProtKB-KW"/>
</dbReference>
<dbReference type="RefSeq" id="WP_149436620.1">
    <property type="nucleotide sequence ID" value="NZ_VTPX01000011.1"/>
</dbReference>
<feature type="binding site" evidence="3">
    <location>
        <position position="35"/>
    </location>
    <ligand>
        <name>a divalent metal cation</name>
        <dbReference type="ChEBI" id="CHEBI:60240"/>
    </ligand>
</feature>
<evidence type="ECO:0000313" key="5">
    <source>
        <dbReference type="EMBL" id="KAA0016479.1"/>
    </source>
</evidence>
<dbReference type="Gene3D" id="2.120.10.30">
    <property type="entry name" value="TolB, C-terminal domain"/>
    <property type="match status" value="1"/>
</dbReference>
<feature type="domain" description="SMP-30/Gluconolactonase/LRE-like region" evidence="4">
    <location>
        <begin position="33"/>
        <end position="286"/>
    </location>
</feature>
<evidence type="ECO:0000256" key="1">
    <source>
        <dbReference type="ARBA" id="ARBA00022801"/>
    </source>
</evidence>
<dbReference type="Pfam" id="PF08450">
    <property type="entry name" value="SGL"/>
    <property type="match status" value="1"/>
</dbReference>